<evidence type="ECO:0000256" key="5">
    <source>
        <dbReference type="PROSITE-ProRule" id="PRU00335"/>
    </source>
</evidence>
<evidence type="ECO:0000256" key="4">
    <source>
        <dbReference type="ARBA" id="ARBA00023163"/>
    </source>
</evidence>
<evidence type="ECO:0000256" key="6">
    <source>
        <dbReference type="SAM" id="MobiDB-lite"/>
    </source>
</evidence>
<dbReference type="EMBL" id="LMWW01000012">
    <property type="protein sequence ID" value="KUN85647.1"/>
    <property type="molecule type" value="Genomic_DNA"/>
</dbReference>
<evidence type="ECO:0000256" key="1">
    <source>
        <dbReference type="ARBA" id="ARBA00022491"/>
    </source>
</evidence>
<keyword evidence="3 5" id="KW-0238">DNA-binding</keyword>
<evidence type="ECO:0000313" key="8">
    <source>
        <dbReference type="EMBL" id="KUN85647.1"/>
    </source>
</evidence>
<dbReference type="PRINTS" id="PR00455">
    <property type="entry name" value="HTHTETR"/>
</dbReference>
<evidence type="ECO:0000256" key="2">
    <source>
        <dbReference type="ARBA" id="ARBA00023015"/>
    </source>
</evidence>
<dbReference type="PROSITE" id="PS50977">
    <property type="entry name" value="HTH_TETR_2"/>
    <property type="match status" value="1"/>
</dbReference>
<gene>
    <name evidence="8" type="ORF">AQJ64_11035</name>
</gene>
<evidence type="ECO:0000259" key="7">
    <source>
        <dbReference type="PROSITE" id="PS50977"/>
    </source>
</evidence>
<dbReference type="InterPro" id="IPR009057">
    <property type="entry name" value="Homeodomain-like_sf"/>
</dbReference>
<dbReference type="Proteomes" id="UP000052982">
    <property type="component" value="Unassembled WGS sequence"/>
</dbReference>
<dbReference type="PANTHER" id="PTHR30055">
    <property type="entry name" value="HTH-TYPE TRANSCRIPTIONAL REGULATOR RUTR"/>
    <property type="match status" value="1"/>
</dbReference>
<keyword evidence="9" id="KW-1185">Reference proteome</keyword>
<dbReference type="InterPro" id="IPR050109">
    <property type="entry name" value="HTH-type_TetR-like_transc_reg"/>
</dbReference>
<evidence type="ECO:0000256" key="3">
    <source>
        <dbReference type="ARBA" id="ARBA00023125"/>
    </source>
</evidence>
<dbReference type="Gene3D" id="1.10.357.10">
    <property type="entry name" value="Tetracycline Repressor, domain 2"/>
    <property type="match status" value="1"/>
</dbReference>
<reference evidence="8 9" key="1">
    <citation type="submission" date="2015-10" db="EMBL/GenBank/DDBJ databases">
        <title>Draft genome sequence of Streptomyces griseoruber DSM 40281, type strain for the species Streptomyces griseoruber.</title>
        <authorList>
            <person name="Ruckert C."/>
            <person name="Winkler A."/>
            <person name="Kalinowski J."/>
            <person name="Kampfer P."/>
            <person name="Glaeser S."/>
        </authorList>
    </citation>
    <scope>NUCLEOTIDE SEQUENCE [LARGE SCALE GENOMIC DNA]</scope>
    <source>
        <strain evidence="8 9">DSM 40281</strain>
    </source>
</reference>
<name>A0A101T4M5_9ACTN</name>
<feature type="domain" description="HTH tetR-type" evidence="7">
    <location>
        <begin position="12"/>
        <end position="72"/>
    </location>
</feature>
<feature type="region of interest" description="Disordered" evidence="6">
    <location>
        <begin position="209"/>
        <end position="233"/>
    </location>
</feature>
<dbReference type="Pfam" id="PF00440">
    <property type="entry name" value="TetR_N"/>
    <property type="match status" value="1"/>
</dbReference>
<dbReference type="Gene3D" id="1.10.10.60">
    <property type="entry name" value="Homeodomain-like"/>
    <property type="match status" value="1"/>
</dbReference>
<dbReference type="Pfam" id="PF17932">
    <property type="entry name" value="TetR_C_24"/>
    <property type="match status" value="1"/>
</dbReference>
<dbReference type="GO" id="GO:0000976">
    <property type="term" value="F:transcription cis-regulatory region binding"/>
    <property type="evidence" value="ECO:0007669"/>
    <property type="project" value="TreeGrafter"/>
</dbReference>
<dbReference type="GO" id="GO:0003700">
    <property type="term" value="F:DNA-binding transcription factor activity"/>
    <property type="evidence" value="ECO:0007669"/>
    <property type="project" value="TreeGrafter"/>
</dbReference>
<dbReference type="STRING" id="1943.AQJ64_11035"/>
<keyword evidence="1" id="KW-0678">Repressor</keyword>
<dbReference type="PANTHER" id="PTHR30055:SF175">
    <property type="entry name" value="HTH-TYPE TRANSCRIPTIONAL REPRESSOR KSTR2"/>
    <property type="match status" value="1"/>
</dbReference>
<keyword evidence="4" id="KW-0804">Transcription</keyword>
<dbReference type="OrthoDB" id="1669699at2"/>
<dbReference type="SUPFAM" id="SSF48498">
    <property type="entry name" value="Tetracyclin repressor-like, C-terminal domain"/>
    <property type="match status" value="1"/>
</dbReference>
<keyword evidence="2" id="KW-0805">Transcription regulation</keyword>
<dbReference type="AlphaFoldDB" id="A0A101T4M5"/>
<dbReference type="InterPro" id="IPR001647">
    <property type="entry name" value="HTH_TetR"/>
</dbReference>
<feature type="DNA-binding region" description="H-T-H motif" evidence="5">
    <location>
        <begin position="35"/>
        <end position="54"/>
    </location>
</feature>
<dbReference type="InterPro" id="IPR041490">
    <property type="entry name" value="KstR2_TetR_C"/>
</dbReference>
<dbReference type="RefSeq" id="WP_055633347.1">
    <property type="nucleotide sequence ID" value="NZ_KQ948765.1"/>
</dbReference>
<dbReference type="SUPFAM" id="SSF46689">
    <property type="entry name" value="Homeodomain-like"/>
    <property type="match status" value="1"/>
</dbReference>
<comment type="caution">
    <text evidence="8">The sequence shown here is derived from an EMBL/GenBank/DDBJ whole genome shotgun (WGS) entry which is preliminary data.</text>
</comment>
<evidence type="ECO:0000313" key="9">
    <source>
        <dbReference type="Proteomes" id="UP000052982"/>
    </source>
</evidence>
<accession>A0A101T4M5</accession>
<protein>
    <submittedName>
        <fullName evidence="8">TetR family transcriptional regulator</fullName>
    </submittedName>
</protein>
<sequence>MPRPPGHGPGFEVRRQKIIDVAAALFARQGYAATSINDLGRAVGLAKGALYYYIGSKENLLVEIQSRVMGPLLSRARQIADLDTTPLLRLRLLSESLLTIIFRRLDHIWVYEHDYRSLSGAELKTLLEQRSDFEQLISALLAEAVEQNTFRTMEPRLGTLQFLNLHNHTYQWVNPDGQWDAAFLAREYCTTLFRGFGAPDHALPRIEEQAEAFKRDHPELSLDPEERWKPTTD</sequence>
<organism evidence="8 9">
    <name type="scientific">Streptomyces griseoruber</name>
    <dbReference type="NCBI Taxonomy" id="1943"/>
    <lineage>
        <taxon>Bacteria</taxon>
        <taxon>Bacillati</taxon>
        <taxon>Actinomycetota</taxon>
        <taxon>Actinomycetes</taxon>
        <taxon>Kitasatosporales</taxon>
        <taxon>Streptomycetaceae</taxon>
        <taxon>Streptomyces</taxon>
    </lineage>
</organism>
<dbReference type="InterPro" id="IPR036271">
    <property type="entry name" value="Tet_transcr_reg_TetR-rel_C_sf"/>
</dbReference>
<proteinExistence type="predicted"/>